<dbReference type="Gene3D" id="3.40.50.2300">
    <property type="match status" value="1"/>
</dbReference>
<gene>
    <name evidence="7" type="ORF">ACFL27_18725</name>
</gene>
<dbReference type="InterPro" id="IPR005467">
    <property type="entry name" value="His_kinase_dom"/>
</dbReference>
<comment type="caution">
    <text evidence="4">Lacks conserved residue(s) required for the propagation of feature annotation.</text>
</comment>
<dbReference type="Pfam" id="PF00072">
    <property type="entry name" value="Response_reg"/>
    <property type="match status" value="1"/>
</dbReference>
<accession>A0ABV6Z1B7</accession>
<feature type="domain" description="Histidine kinase" evidence="5">
    <location>
        <begin position="1"/>
        <end position="85"/>
    </location>
</feature>
<dbReference type="GO" id="GO:0005524">
    <property type="term" value="F:ATP binding"/>
    <property type="evidence" value="ECO:0007669"/>
    <property type="project" value="UniProtKB-KW"/>
</dbReference>
<keyword evidence="8" id="KW-1185">Reference proteome</keyword>
<dbReference type="SMART" id="SM00448">
    <property type="entry name" value="REC"/>
    <property type="match status" value="1"/>
</dbReference>
<dbReference type="PRINTS" id="PR00344">
    <property type="entry name" value="BCTRLSENSOR"/>
</dbReference>
<dbReference type="Proteomes" id="UP001594351">
    <property type="component" value="Unassembled WGS sequence"/>
</dbReference>
<feature type="domain" description="Response regulatory" evidence="6">
    <location>
        <begin position="106"/>
        <end position="219"/>
    </location>
</feature>
<dbReference type="PANTHER" id="PTHR43547:SF2">
    <property type="entry name" value="HYBRID SIGNAL TRANSDUCTION HISTIDINE KINASE C"/>
    <property type="match status" value="1"/>
</dbReference>
<proteinExistence type="predicted"/>
<evidence type="ECO:0000256" key="3">
    <source>
        <dbReference type="ARBA" id="ARBA00022553"/>
    </source>
</evidence>
<reference evidence="7 8" key="1">
    <citation type="submission" date="2024-09" db="EMBL/GenBank/DDBJ databases">
        <title>Laminarin stimulates single cell rates of sulfate reduction while oxygen inhibits transcriptomic activity in coastal marine sediment.</title>
        <authorList>
            <person name="Lindsay M."/>
            <person name="Orcutt B."/>
            <person name="Emerson D."/>
            <person name="Stepanauskas R."/>
            <person name="D'Angelo T."/>
        </authorList>
    </citation>
    <scope>NUCLEOTIDE SEQUENCE [LARGE SCALE GENOMIC DNA]</scope>
    <source>
        <strain evidence="7">SAG AM-311-K15</strain>
    </source>
</reference>
<dbReference type="InterPro" id="IPR001789">
    <property type="entry name" value="Sig_transdc_resp-reg_receiver"/>
</dbReference>
<evidence type="ECO:0000313" key="7">
    <source>
        <dbReference type="EMBL" id="MFC1852235.1"/>
    </source>
</evidence>
<dbReference type="SMART" id="SM00387">
    <property type="entry name" value="HATPase_c"/>
    <property type="match status" value="1"/>
</dbReference>
<dbReference type="InterPro" id="IPR004358">
    <property type="entry name" value="Sig_transdc_His_kin-like_C"/>
</dbReference>
<evidence type="ECO:0000313" key="8">
    <source>
        <dbReference type="Proteomes" id="UP001594351"/>
    </source>
</evidence>
<dbReference type="InterPro" id="IPR036890">
    <property type="entry name" value="HATPase_C_sf"/>
</dbReference>
<keyword evidence="7" id="KW-0547">Nucleotide-binding</keyword>
<dbReference type="EMBL" id="JBHPBY010000285">
    <property type="protein sequence ID" value="MFC1852235.1"/>
    <property type="molecule type" value="Genomic_DNA"/>
</dbReference>
<sequence>MTDEDRTKKIEVQIADTGIGIRPELIPTMFEKFRQGDGSATREYGGTGIGLTIVKSFIQMLGGTVDVKSVVAKGSQFTITIPHLEVEKTESEEKPEVALINKENILVVLIEADAHIARLFKTYLVQDGYNVLALSSGKEALDEITRLNPNIICLNPILPDINGWELLKKIKSHESSLHIPTIIVTVVDNRARGKKLGAADYLIMPVQRNVFLKAIQKNLSRT</sequence>
<organism evidence="7 8">
    <name type="scientific">candidate division CSSED10-310 bacterium</name>
    <dbReference type="NCBI Taxonomy" id="2855610"/>
    <lineage>
        <taxon>Bacteria</taxon>
        <taxon>Bacteria division CSSED10-310</taxon>
    </lineage>
</organism>
<comment type="caution">
    <text evidence="7">The sequence shown here is derived from an EMBL/GenBank/DDBJ whole genome shotgun (WGS) entry which is preliminary data.</text>
</comment>
<evidence type="ECO:0000256" key="2">
    <source>
        <dbReference type="ARBA" id="ARBA00012438"/>
    </source>
</evidence>
<dbReference type="SUPFAM" id="SSF52172">
    <property type="entry name" value="CheY-like"/>
    <property type="match status" value="1"/>
</dbReference>
<name>A0ABV6Z1B7_UNCC1</name>
<evidence type="ECO:0000256" key="1">
    <source>
        <dbReference type="ARBA" id="ARBA00000085"/>
    </source>
</evidence>
<keyword evidence="3" id="KW-0597">Phosphoprotein</keyword>
<evidence type="ECO:0000259" key="5">
    <source>
        <dbReference type="PROSITE" id="PS50109"/>
    </source>
</evidence>
<dbReference type="InterPro" id="IPR011006">
    <property type="entry name" value="CheY-like_superfamily"/>
</dbReference>
<dbReference type="CDD" id="cd00156">
    <property type="entry name" value="REC"/>
    <property type="match status" value="1"/>
</dbReference>
<dbReference type="PROSITE" id="PS50110">
    <property type="entry name" value="RESPONSE_REGULATORY"/>
    <property type="match status" value="1"/>
</dbReference>
<dbReference type="InterPro" id="IPR003594">
    <property type="entry name" value="HATPase_dom"/>
</dbReference>
<dbReference type="PROSITE" id="PS50109">
    <property type="entry name" value="HIS_KIN"/>
    <property type="match status" value="1"/>
</dbReference>
<evidence type="ECO:0000256" key="4">
    <source>
        <dbReference type="PROSITE-ProRule" id="PRU00169"/>
    </source>
</evidence>
<keyword evidence="7" id="KW-0067">ATP-binding</keyword>
<dbReference type="SUPFAM" id="SSF55874">
    <property type="entry name" value="ATPase domain of HSP90 chaperone/DNA topoisomerase II/histidine kinase"/>
    <property type="match status" value="1"/>
</dbReference>
<dbReference type="PANTHER" id="PTHR43547">
    <property type="entry name" value="TWO-COMPONENT HISTIDINE KINASE"/>
    <property type="match status" value="1"/>
</dbReference>
<comment type="catalytic activity">
    <reaction evidence="1">
        <text>ATP + protein L-histidine = ADP + protein N-phospho-L-histidine.</text>
        <dbReference type="EC" id="2.7.13.3"/>
    </reaction>
</comment>
<dbReference type="EC" id="2.7.13.3" evidence="2"/>
<protein>
    <recommendedName>
        <fullName evidence="2">histidine kinase</fullName>
        <ecNumber evidence="2">2.7.13.3</ecNumber>
    </recommendedName>
</protein>
<dbReference type="Gene3D" id="3.30.565.10">
    <property type="entry name" value="Histidine kinase-like ATPase, C-terminal domain"/>
    <property type="match status" value="1"/>
</dbReference>
<evidence type="ECO:0000259" key="6">
    <source>
        <dbReference type="PROSITE" id="PS50110"/>
    </source>
</evidence>
<dbReference type="Pfam" id="PF02518">
    <property type="entry name" value="HATPase_c"/>
    <property type="match status" value="1"/>
</dbReference>